<organism evidence="1 2">
    <name type="scientific">Taklimakanibacter albus</name>
    <dbReference type="NCBI Taxonomy" id="2800327"/>
    <lineage>
        <taxon>Bacteria</taxon>
        <taxon>Pseudomonadati</taxon>
        <taxon>Pseudomonadota</taxon>
        <taxon>Alphaproteobacteria</taxon>
        <taxon>Hyphomicrobiales</taxon>
        <taxon>Aestuariivirgaceae</taxon>
        <taxon>Taklimakanibacter</taxon>
    </lineage>
</organism>
<proteinExistence type="predicted"/>
<accession>A0ACC5R989</accession>
<protein>
    <submittedName>
        <fullName evidence="1">Uncharacterized protein</fullName>
    </submittedName>
</protein>
<name>A0ACC5R989_9HYPH</name>
<evidence type="ECO:0000313" key="1">
    <source>
        <dbReference type="EMBL" id="MBK1868958.1"/>
    </source>
</evidence>
<comment type="caution">
    <text evidence="1">The sequence shown here is derived from an EMBL/GenBank/DDBJ whole genome shotgun (WGS) entry which is preliminary data.</text>
</comment>
<dbReference type="Proteomes" id="UP000616151">
    <property type="component" value="Unassembled WGS sequence"/>
</dbReference>
<gene>
    <name evidence="1" type="ORF">JHL16_21545</name>
</gene>
<dbReference type="EMBL" id="JAENHL010000007">
    <property type="protein sequence ID" value="MBK1868958.1"/>
    <property type="molecule type" value="Genomic_DNA"/>
</dbReference>
<keyword evidence="2" id="KW-1185">Reference proteome</keyword>
<reference evidence="1" key="1">
    <citation type="submission" date="2021-01" db="EMBL/GenBank/DDBJ databases">
        <authorList>
            <person name="Sun Q."/>
        </authorList>
    </citation>
    <scope>NUCLEOTIDE SEQUENCE</scope>
    <source>
        <strain evidence="1">YIM B02566</strain>
    </source>
</reference>
<evidence type="ECO:0000313" key="2">
    <source>
        <dbReference type="Proteomes" id="UP000616151"/>
    </source>
</evidence>
<sequence length="115" mass="12726">MSKLAISAVTLTVLLSATGAYAAGMLTDSKGMTLYTFDKDKGKMSSCYDDCAKHWPPYLVHKGDKMGKDWAKSKRKDGAMQWTYDGHPLYYYMDDKKAGDAMGDGKGGVWHVVKE</sequence>